<keyword evidence="3" id="KW-1185">Reference proteome</keyword>
<dbReference type="RefSeq" id="WP_073349472.1">
    <property type="nucleotide sequence ID" value="NZ_FQVD01000008.1"/>
</dbReference>
<feature type="chain" id="PRO_5030031179" evidence="1">
    <location>
        <begin position="26"/>
        <end position="707"/>
    </location>
</feature>
<accession>A0A1M4XL55</accession>
<name>A0A1M4XL55_9BACE</name>
<evidence type="ECO:0000313" key="2">
    <source>
        <dbReference type="EMBL" id="SHE93932.1"/>
    </source>
</evidence>
<dbReference type="AlphaFoldDB" id="A0A1M4XL55"/>
<feature type="signal peptide" evidence="1">
    <location>
        <begin position="1"/>
        <end position="25"/>
    </location>
</feature>
<sequence length="707" mass="79089">MKKNLIYTIISAVALFFTSCTIDEATEVESNGTFRLSSDKGTFTRAANESTFSGGTIYQIYAVDATDNDFSKNYLKNPAGIGPVTGTESEDHASIQGIQINKFNGKTLNFYAVTNSTEEAVNIISNGKNAPTCNIQYKADGSALTDVMWAKKESQSYLNSGSIKLLFGHTLAKLNLYVMKHSDYKSTTVTLNSISLKDYPNGALNMQTGKYNLESSDARNHECTVYTGTQNITPTAEVVKKDNIAVTPMIFPTRKENLKESDKTNHSMWVNVEVTIGGQKTTKEIEITSTLAGDAGSTPTTKEIPFEFKSNHEYDMIITITKSSLIVTIVPRLYDWIPEEELKEDDEVNGSMTIGGITWMDRNLGATSGNPLAGDQAWENSRGYYYQYGRNIPYYINTKTDKYGITYALSNGNWHLKESMPYPHVPGHMYDEPTTENSDMAQKPTDNENFNFCYGSSNWNSTSNWNNNNEQPCPKGWRVPTSDEFKLIIPATAKAGDIPFLLTKTYNGNTSKLHPDNTYLENENNDPEKNSESVYVGVKKDIWKETTVGITNSIYALKRKNTNKAYFLRWHIERSGIYKIEDNKCTGDKGDPYRNVLVISRYPATRNSTLSQENVKDAAKWSNPVEQIKLPISGYIHIGAEHANQGDTNYPALIYSGSEAVYWTSEDKHTVRMKFAGDAASNQIMMYSSEIRNNGCLIRCVRDTKAN</sequence>
<reference evidence="2 3" key="1">
    <citation type="submission" date="2016-11" db="EMBL/GenBank/DDBJ databases">
        <authorList>
            <person name="Jaros S."/>
            <person name="Januszkiewicz K."/>
            <person name="Wedrychowicz H."/>
        </authorList>
    </citation>
    <scope>NUCLEOTIDE SEQUENCE [LARGE SCALE GENOMIC DNA]</scope>
    <source>
        <strain evidence="2 3">DSM 26883</strain>
    </source>
</reference>
<dbReference type="OrthoDB" id="1007437at2"/>
<dbReference type="CDD" id="cd13120">
    <property type="entry name" value="BF2867_like_N"/>
    <property type="match status" value="1"/>
</dbReference>
<protein>
    <submittedName>
        <fullName evidence="2">Succinogenes major domain (Fib_succ_major)</fullName>
    </submittedName>
</protein>
<gene>
    <name evidence="2" type="ORF">SAMN05444349_108110</name>
</gene>
<evidence type="ECO:0000313" key="3">
    <source>
        <dbReference type="Proteomes" id="UP000184436"/>
    </source>
</evidence>
<dbReference type="EMBL" id="FQVD01000008">
    <property type="protein sequence ID" value="SHE93932.1"/>
    <property type="molecule type" value="Genomic_DNA"/>
</dbReference>
<evidence type="ECO:0000256" key="1">
    <source>
        <dbReference type="SAM" id="SignalP"/>
    </source>
</evidence>
<dbReference type="Proteomes" id="UP000184436">
    <property type="component" value="Unassembled WGS sequence"/>
</dbReference>
<proteinExistence type="predicted"/>
<organism evidence="2 3">
    <name type="scientific">Bacteroides faecichinchillae</name>
    <dbReference type="NCBI Taxonomy" id="871325"/>
    <lineage>
        <taxon>Bacteria</taxon>
        <taxon>Pseudomonadati</taxon>
        <taxon>Bacteroidota</taxon>
        <taxon>Bacteroidia</taxon>
        <taxon>Bacteroidales</taxon>
        <taxon>Bacteroidaceae</taxon>
        <taxon>Bacteroides</taxon>
    </lineage>
</organism>
<dbReference type="STRING" id="871325.SAMN05444349_108110"/>
<dbReference type="PROSITE" id="PS51257">
    <property type="entry name" value="PROKAR_LIPOPROTEIN"/>
    <property type="match status" value="1"/>
</dbReference>
<keyword evidence="1" id="KW-0732">Signal</keyword>